<dbReference type="InterPro" id="IPR051811">
    <property type="entry name" value="Cytochrome_c550/c551-like"/>
</dbReference>
<evidence type="ECO:0000256" key="5">
    <source>
        <dbReference type="ARBA" id="ARBA00023004"/>
    </source>
</evidence>
<evidence type="ECO:0000256" key="6">
    <source>
        <dbReference type="PROSITE-ProRule" id="PRU00433"/>
    </source>
</evidence>
<evidence type="ECO:0000256" key="2">
    <source>
        <dbReference type="ARBA" id="ARBA00022617"/>
    </source>
</evidence>
<evidence type="ECO:0000313" key="9">
    <source>
        <dbReference type="EMBL" id="STP08735.1"/>
    </source>
</evidence>
<keyword evidence="2 6" id="KW-0349">Heme</keyword>
<dbReference type="AlphaFoldDB" id="A0A377JQW7"/>
<protein>
    <submittedName>
        <fullName evidence="10">Ubiquinol cytochrome c oxidoreductase</fullName>
        <ecNumber evidence="10">1.10.2.2</ecNumber>
    </submittedName>
</protein>
<dbReference type="EMBL" id="UGHZ01000001">
    <property type="protein sequence ID" value="STP08735.1"/>
    <property type="molecule type" value="Genomic_DNA"/>
</dbReference>
<evidence type="ECO:0000256" key="4">
    <source>
        <dbReference type="ARBA" id="ARBA00022982"/>
    </source>
</evidence>
<dbReference type="InterPro" id="IPR021195">
    <property type="entry name" value="Ubol_Cyt_c_Rdtase_Cyt_c_su_prd"/>
</dbReference>
<dbReference type="PANTHER" id="PTHR37823">
    <property type="entry name" value="CYTOCHROME C-553-LIKE"/>
    <property type="match status" value="1"/>
</dbReference>
<keyword evidence="3 6" id="KW-0479">Metal-binding</keyword>
<evidence type="ECO:0000256" key="1">
    <source>
        <dbReference type="ARBA" id="ARBA00022448"/>
    </source>
</evidence>
<keyword evidence="7" id="KW-0812">Transmembrane</keyword>
<dbReference type="Gene3D" id="1.10.760.10">
    <property type="entry name" value="Cytochrome c-like domain"/>
    <property type="match status" value="2"/>
</dbReference>
<name>A0A377JQW7_9HELI</name>
<dbReference type="Proteomes" id="UP000255103">
    <property type="component" value="Unassembled WGS sequence"/>
</dbReference>
<dbReference type="EC" id="1.10.2.2" evidence="10"/>
<feature type="domain" description="Cytochrome c" evidence="8">
    <location>
        <begin position="197"/>
        <end position="331"/>
    </location>
</feature>
<proteinExistence type="predicted"/>
<dbReference type="SUPFAM" id="SSF46626">
    <property type="entry name" value="Cytochrome c"/>
    <property type="match status" value="2"/>
</dbReference>
<keyword evidence="10" id="KW-0560">Oxidoreductase</keyword>
<dbReference type="InterPro" id="IPR009056">
    <property type="entry name" value="Cyt_c-like_dom"/>
</dbReference>
<dbReference type="Gene3D" id="1.20.5.100">
    <property type="entry name" value="Cytochrome c1, transmembrane anchor, C-terminal"/>
    <property type="match status" value="1"/>
</dbReference>
<keyword evidence="1" id="KW-0813">Transport</keyword>
<keyword evidence="5 6" id="KW-0408">Iron</keyword>
<dbReference type="EMBL" id="UGHX01000001">
    <property type="protein sequence ID" value="STP10224.1"/>
    <property type="molecule type" value="Genomic_DNA"/>
</dbReference>
<reference evidence="11 12" key="1">
    <citation type="submission" date="2018-06" db="EMBL/GenBank/DDBJ databases">
        <authorList>
            <consortium name="Pathogen Informatics"/>
            <person name="Doyle S."/>
        </authorList>
    </citation>
    <scope>NUCLEOTIDE SEQUENCE [LARGE SCALE GENOMIC DNA]</scope>
    <source>
        <strain evidence="10 11">NCTC12219</strain>
        <strain evidence="9 12">NCTC12221</strain>
    </source>
</reference>
<gene>
    <name evidence="10" type="ORF">NCTC12219_00073</name>
    <name evidence="9" type="ORF">NCTC12221_00148</name>
</gene>
<evidence type="ECO:0000313" key="12">
    <source>
        <dbReference type="Proteomes" id="UP000255335"/>
    </source>
</evidence>
<evidence type="ECO:0000259" key="8">
    <source>
        <dbReference type="PROSITE" id="PS51007"/>
    </source>
</evidence>
<dbReference type="GO" id="GO:0016491">
    <property type="term" value="F:oxidoreductase activity"/>
    <property type="evidence" value="ECO:0007669"/>
    <property type="project" value="UniProtKB-KW"/>
</dbReference>
<evidence type="ECO:0000313" key="11">
    <source>
        <dbReference type="Proteomes" id="UP000255103"/>
    </source>
</evidence>
<dbReference type="GO" id="GO:0046872">
    <property type="term" value="F:metal ion binding"/>
    <property type="evidence" value="ECO:0007669"/>
    <property type="project" value="UniProtKB-KW"/>
</dbReference>
<dbReference type="PIRSF" id="PIRSF019225">
    <property type="entry name" value="Ubol_Cyt_c_Rdtase_Cyt_c_su_prd"/>
    <property type="match status" value="1"/>
</dbReference>
<dbReference type="InterPro" id="IPR036909">
    <property type="entry name" value="Cyt_c-like_dom_sf"/>
</dbReference>
<evidence type="ECO:0000256" key="3">
    <source>
        <dbReference type="ARBA" id="ARBA00022723"/>
    </source>
</evidence>
<dbReference type="GO" id="GO:0020037">
    <property type="term" value="F:heme binding"/>
    <property type="evidence" value="ECO:0007669"/>
    <property type="project" value="InterPro"/>
</dbReference>
<organism evidence="10 11">
    <name type="scientific">Helicobacter cinaedi</name>
    <dbReference type="NCBI Taxonomy" id="213"/>
    <lineage>
        <taxon>Bacteria</taxon>
        <taxon>Pseudomonadati</taxon>
        <taxon>Campylobacterota</taxon>
        <taxon>Epsilonproteobacteria</taxon>
        <taxon>Campylobacterales</taxon>
        <taxon>Helicobacteraceae</taxon>
        <taxon>Helicobacter</taxon>
    </lineage>
</organism>
<evidence type="ECO:0000256" key="7">
    <source>
        <dbReference type="SAM" id="Phobius"/>
    </source>
</evidence>
<feature type="domain" description="Cytochrome c" evidence="8">
    <location>
        <begin position="52"/>
        <end position="158"/>
    </location>
</feature>
<evidence type="ECO:0000313" key="10">
    <source>
        <dbReference type="EMBL" id="STP10224.1"/>
    </source>
</evidence>
<dbReference type="PROSITE" id="PS51007">
    <property type="entry name" value="CYTC"/>
    <property type="match status" value="2"/>
</dbReference>
<dbReference type="Pfam" id="PF00034">
    <property type="entry name" value="Cytochrom_C"/>
    <property type="match status" value="1"/>
</dbReference>
<dbReference type="PANTHER" id="PTHR37823:SF1">
    <property type="entry name" value="CYTOCHROME C-553-LIKE"/>
    <property type="match status" value="1"/>
</dbReference>
<keyword evidence="7" id="KW-0472">Membrane</keyword>
<keyword evidence="7" id="KW-1133">Transmembrane helix</keyword>
<sequence length="368" mass="40739">MREIKILGIIVVIVGVLYWGVEPLAHATFHPEVAKADFEFKDLSHNVDVSKGNAERGKALVEANCVACHTLNDVGIAGGDMAVYFRDDKEATIFTPDLSTAGAIYDEKFLANLIIDPANTLHLAHKFPNGDFPMTPYVTDGDLNQEVADIVAYLKSIGSVSLKKQVLESQEFVAKKGNIENSTLSEGQKQNEIAKLEESLTNKATFLNACSRCHTMKYDGVSSRTTPESLGVYLGSAAPDLSTMIRSKGEHYLEYFINDPQKVSYKAIQEAIIKKEGSLPANDKKSEWQDDKDYSNLAKELGVMPVGLSMPRVGLTHEAQERVVAYLESIGDAKKAERESLGIYLMIFFGVLSVLAYLWKRRIWSEIH</sequence>
<keyword evidence="4" id="KW-0249">Electron transport</keyword>
<dbReference type="GO" id="GO:0009055">
    <property type="term" value="F:electron transfer activity"/>
    <property type="evidence" value="ECO:0007669"/>
    <property type="project" value="InterPro"/>
</dbReference>
<dbReference type="RefSeq" id="WP_104742868.1">
    <property type="nucleotide sequence ID" value="NZ_AP025196.1"/>
</dbReference>
<feature type="transmembrane region" description="Helical" evidence="7">
    <location>
        <begin position="341"/>
        <end position="359"/>
    </location>
</feature>
<dbReference type="Proteomes" id="UP000255335">
    <property type="component" value="Unassembled WGS sequence"/>
</dbReference>
<accession>A0A377JQW7</accession>